<dbReference type="KEGG" id="mmai:sS8_3699"/>
<dbReference type="RefSeq" id="WP_119630946.1">
    <property type="nucleotide sequence ID" value="NZ_AP017928.1"/>
</dbReference>
<gene>
    <name evidence="1" type="ORF">sS8_3699</name>
</gene>
<dbReference type="Proteomes" id="UP000266313">
    <property type="component" value="Chromosome"/>
</dbReference>
<protein>
    <recommendedName>
        <fullName evidence="3">Transposase</fullName>
    </recommendedName>
</protein>
<evidence type="ECO:0000313" key="1">
    <source>
        <dbReference type="EMBL" id="BBA35636.1"/>
    </source>
</evidence>
<dbReference type="OrthoDB" id="5769209at2"/>
<name>A0A250KVT5_9GAMM</name>
<proteinExistence type="predicted"/>
<evidence type="ECO:0008006" key="3">
    <source>
        <dbReference type="Google" id="ProtNLM"/>
    </source>
</evidence>
<reference evidence="1 2" key="1">
    <citation type="submission" date="2016-12" db="EMBL/GenBank/DDBJ databases">
        <title>Genome sequencing of Methylocaldum marinum.</title>
        <authorList>
            <person name="Takeuchi M."/>
            <person name="Kamagata Y."/>
            <person name="Hiraoka S."/>
            <person name="Oshima K."/>
            <person name="Hattori M."/>
            <person name="Iwasaki W."/>
        </authorList>
    </citation>
    <scope>NUCLEOTIDE SEQUENCE [LARGE SCALE GENOMIC DNA]</scope>
    <source>
        <strain evidence="1 2">S8</strain>
    </source>
</reference>
<sequence length="100" mass="11266">MAVTKQERERYWRELQERQAASGLSVRAWCGRETVDYATFMYWRRRLGRIDAVEPLTLIRVTEGEAVGDGLWLSVGGVRIEVKPGFDAALLKQVVAALAA</sequence>
<organism evidence="1 2">
    <name type="scientific">Methylocaldum marinum</name>
    <dbReference type="NCBI Taxonomy" id="1432792"/>
    <lineage>
        <taxon>Bacteria</taxon>
        <taxon>Pseudomonadati</taxon>
        <taxon>Pseudomonadota</taxon>
        <taxon>Gammaproteobacteria</taxon>
        <taxon>Methylococcales</taxon>
        <taxon>Methylococcaceae</taxon>
        <taxon>Methylocaldum</taxon>
    </lineage>
</organism>
<accession>A0A250KVT5</accession>
<dbReference type="NCBIfam" id="NF047593">
    <property type="entry name" value="IS66_ISAeme5_TnpA"/>
    <property type="match status" value="1"/>
</dbReference>
<keyword evidence="2" id="KW-1185">Reference proteome</keyword>
<dbReference type="AlphaFoldDB" id="A0A250KVT5"/>
<evidence type="ECO:0000313" key="2">
    <source>
        <dbReference type="Proteomes" id="UP000266313"/>
    </source>
</evidence>
<dbReference type="EMBL" id="AP017928">
    <property type="protein sequence ID" value="BBA35636.1"/>
    <property type="molecule type" value="Genomic_DNA"/>
</dbReference>